<protein>
    <submittedName>
        <fullName evidence="1">Uncharacterized protein</fullName>
    </submittedName>
</protein>
<evidence type="ECO:0000313" key="1">
    <source>
        <dbReference type="EMBL" id="ESS56186.1"/>
    </source>
</evidence>
<evidence type="ECO:0000313" key="2">
    <source>
        <dbReference type="Proteomes" id="UP000017834"/>
    </source>
</evidence>
<reference evidence="1 2" key="1">
    <citation type="journal article" date="2014" name="Genome Announc.">
        <title>Draft Genome Sequence of Enterobacter cloacae Strain S611.</title>
        <authorList>
            <person name="Wang D."/>
            <person name="Han C.S."/>
            <person name="Dichosa A.E."/>
            <person name="Gleasner C.D."/>
            <person name="Johnson S.L."/>
            <person name="Daligault H.E."/>
            <person name="Davenport K.W."/>
            <person name="Li P.E."/>
            <person name="Pierson E.A."/>
            <person name="Pierson L.S.III."/>
        </authorList>
    </citation>
    <scope>NUCLEOTIDE SEQUENCE [LARGE SCALE GENOMIC DNA]</scope>
    <source>
        <strain evidence="1 2">S611</strain>
    </source>
</reference>
<organism evidence="1 2">
    <name type="scientific">Enterobacter cloacae S611</name>
    <dbReference type="NCBI Taxonomy" id="1399146"/>
    <lineage>
        <taxon>Bacteria</taxon>
        <taxon>Pseudomonadati</taxon>
        <taxon>Pseudomonadota</taxon>
        <taxon>Gammaproteobacteria</taxon>
        <taxon>Enterobacterales</taxon>
        <taxon>Enterobacteriaceae</taxon>
        <taxon>Enterobacter</taxon>
        <taxon>Enterobacter cloacae complex</taxon>
    </lineage>
</organism>
<comment type="caution">
    <text evidence="1">The sequence shown here is derived from an EMBL/GenBank/DDBJ whole genome shotgun (WGS) entry which is preliminary data.</text>
</comment>
<proteinExistence type="predicted"/>
<dbReference type="EMBL" id="AXOM01000052">
    <property type="protein sequence ID" value="ESS56186.1"/>
    <property type="molecule type" value="Genomic_DNA"/>
</dbReference>
<accession>A0ABN0Q2L0</accession>
<keyword evidence="2" id="KW-1185">Reference proteome</keyword>
<sequence length="65" mass="6894">MPLKPRRPDKRYAPSGIIPAAPLPDGGFALSGLPKRAFSDTGAVFICNMTARGCVPAEIGEPKRE</sequence>
<gene>
    <name evidence="1" type="ORF">EDP2_3429</name>
</gene>
<name>A0ABN0Q2L0_ENTCL</name>
<dbReference type="Proteomes" id="UP000017834">
    <property type="component" value="Unassembled WGS sequence"/>
</dbReference>